<dbReference type="InterPro" id="IPR036388">
    <property type="entry name" value="WH-like_DNA-bd_sf"/>
</dbReference>
<dbReference type="PANTHER" id="PTHR34293:SF1">
    <property type="entry name" value="HTH-TYPE TRANSCRIPTIONAL REGULATOR TRMBL2"/>
    <property type="match status" value="1"/>
</dbReference>
<comment type="caution">
    <text evidence="2">The sequence shown here is derived from an EMBL/GenBank/DDBJ whole genome shotgun (WGS) entry which is preliminary data.</text>
</comment>
<dbReference type="Gene3D" id="1.10.10.10">
    <property type="entry name" value="Winged helix-like DNA-binding domain superfamily/Winged helix DNA-binding domain"/>
    <property type="match status" value="1"/>
</dbReference>
<dbReference type="CDD" id="cd00090">
    <property type="entry name" value="HTH_ARSR"/>
    <property type="match status" value="1"/>
</dbReference>
<dbReference type="InterPro" id="IPR051797">
    <property type="entry name" value="TrmB-like"/>
</dbReference>
<proteinExistence type="predicted"/>
<dbReference type="InterPro" id="IPR002831">
    <property type="entry name" value="Tscrpt_reg_TrmB_N"/>
</dbReference>
<feature type="domain" description="Transcription regulator TrmB N-terminal" evidence="1">
    <location>
        <begin position="5"/>
        <end position="60"/>
    </location>
</feature>
<dbReference type="Pfam" id="PF01978">
    <property type="entry name" value="TrmB"/>
    <property type="match status" value="1"/>
</dbReference>
<dbReference type="EMBL" id="QBKN01000042">
    <property type="protein sequence ID" value="PTX38670.1"/>
    <property type="molecule type" value="Genomic_DNA"/>
</dbReference>
<dbReference type="Proteomes" id="UP000244069">
    <property type="component" value="Unassembled WGS sequence"/>
</dbReference>
<protein>
    <submittedName>
        <fullName evidence="2">Sugar-specific transcriptional regulator TrmB</fullName>
    </submittedName>
</protein>
<evidence type="ECO:0000259" key="1">
    <source>
        <dbReference type="Pfam" id="PF01978"/>
    </source>
</evidence>
<gene>
    <name evidence="2" type="ORF">C8N44_1428</name>
</gene>
<keyword evidence="3" id="KW-1185">Reference proteome</keyword>
<dbReference type="RefSeq" id="WP_107978764.1">
    <property type="nucleotide sequence ID" value="NZ_BMEZ01000042.1"/>
</dbReference>
<accession>A0A2T6A4E0</accession>
<dbReference type="InterPro" id="IPR011991">
    <property type="entry name" value="ArsR-like_HTH"/>
</dbReference>
<dbReference type="SUPFAM" id="SSF46785">
    <property type="entry name" value="Winged helix' DNA-binding domain"/>
    <property type="match status" value="1"/>
</dbReference>
<name>A0A2T6A4E0_9RHOB</name>
<sequence length="243" mass="27595">MDEGLEALGLNEKEILFYRTALMLGTATVSEISTAAGVTRTNGYDLLSRLKRKGLLTFVETGGSRVVSAEDPRQLLDIMERRKALVRDAVPELMSLYGGSRSRPRMRIYDGVEEIKRAMTEALDCHSGLLLGFLAMKSLMEIPGEDWMRSFIDTRVARGITLRVIRARSSETDMVWPDSDDELRRLRYAPAHMDLRTTMFISDDKLVYVSSQAEHYAMVVTSQELASFHRSMFDFLWPHCETA</sequence>
<dbReference type="PANTHER" id="PTHR34293">
    <property type="entry name" value="HTH-TYPE TRANSCRIPTIONAL REGULATOR TRMBL2"/>
    <property type="match status" value="1"/>
</dbReference>
<organism evidence="2 3">
    <name type="scientific">Allosediminivita pacifica</name>
    <dbReference type="NCBI Taxonomy" id="1267769"/>
    <lineage>
        <taxon>Bacteria</taxon>
        <taxon>Pseudomonadati</taxon>
        <taxon>Pseudomonadota</taxon>
        <taxon>Alphaproteobacteria</taxon>
        <taxon>Rhodobacterales</taxon>
        <taxon>Paracoccaceae</taxon>
        <taxon>Allosediminivita</taxon>
    </lineage>
</organism>
<evidence type="ECO:0000313" key="2">
    <source>
        <dbReference type="EMBL" id="PTX38670.1"/>
    </source>
</evidence>
<dbReference type="OrthoDB" id="7960388at2"/>
<reference evidence="2 3" key="1">
    <citation type="submission" date="2018-04" db="EMBL/GenBank/DDBJ databases">
        <title>Genomic Encyclopedia of Archaeal and Bacterial Type Strains, Phase II (KMG-II): from individual species to whole genera.</title>
        <authorList>
            <person name="Goeker M."/>
        </authorList>
    </citation>
    <scope>NUCLEOTIDE SEQUENCE [LARGE SCALE GENOMIC DNA]</scope>
    <source>
        <strain evidence="2 3">DSM 29329</strain>
    </source>
</reference>
<dbReference type="GO" id="GO:0006355">
    <property type="term" value="P:regulation of DNA-templated transcription"/>
    <property type="evidence" value="ECO:0007669"/>
    <property type="project" value="UniProtKB-ARBA"/>
</dbReference>
<evidence type="ECO:0000313" key="3">
    <source>
        <dbReference type="Proteomes" id="UP000244069"/>
    </source>
</evidence>
<dbReference type="InterPro" id="IPR036390">
    <property type="entry name" value="WH_DNA-bd_sf"/>
</dbReference>
<dbReference type="AlphaFoldDB" id="A0A2T6A4E0"/>